<feature type="chain" id="PRO_5007399567" evidence="1">
    <location>
        <begin position="21"/>
        <end position="360"/>
    </location>
</feature>
<dbReference type="Gene3D" id="3.40.190.10">
    <property type="entry name" value="Periplasmic binding protein-like II"/>
    <property type="match status" value="2"/>
</dbReference>
<dbReference type="PANTHER" id="PTHR42779:SF1">
    <property type="entry name" value="PROTEIN YNJB"/>
    <property type="match status" value="1"/>
</dbReference>
<gene>
    <name evidence="2" type="ordered locus">YPA_1411</name>
</gene>
<dbReference type="GeneID" id="57976632"/>
<keyword evidence="1" id="KW-0732">Signal</keyword>
<dbReference type="RefSeq" id="WP_002211228.1">
    <property type="nucleotide sequence ID" value="NC_008150.1"/>
</dbReference>
<evidence type="ECO:0000256" key="1">
    <source>
        <dbReference type="SAM" id="SignalP"/>
    </source>
</evidence>
<organism evidence="2 3">
    <name type="scientific">Yersinia pestis bv. Antiqua (strain Antiqua)</name>
    <dbReference type="NCBI Taxonomy" id="360102"/>
    <lineage>
        <taxon>Bacteria</taxon>
        <taxon>Pseudomonadati</taxon>
        <taxon>Pseudomonadota</taxon>
        <taxon>Gammaproteobacteria</taxon>
        <taxon>Enterobacterales</taxon>
        <taxon>Yersiniaceae</taxon>
        <taxon>Yersinia</taxon>
    </lineage>
</organism>
<name>A0A0E1P1E0_YERPA</name>
<evidence type="ECO:0000313" key="3">
    <source>
        <dbReference type="Proteomes" id="UP000001971"/>
    </source>
</evidence>
<dbReference type="EMBL" id="CP000308">
    <property type="protein sequence ID" value="ABG13378.1"/>
    <property type="molecule type" value="Genomic_DNA"/>
</dbReference>
<accession>A0A0E1P1E0</accession>
<protein>
    <submittedName>
        <fullName evidence="2">Uncharacterized protein</fullName>
    </submittedName>
</protein>
<dbReference type="SUPFAM" id="SSF53850">
    <property type="entry name" value="Periplasmic binding protein-like II"/>
    <property type="match status" value="1"/>
</dbReference>
<feature type="signal peptide" evidence="1">
    <location>
        <begin position="1"/>
        <end position="20"/>
    </location>
</feature>
<sequence length="360" mass="40085" precursor="true">MKKTLITLMSGLLFSSLTLAAQTSDWDSVVAQAKKEGSVTFNVWYLQPQWRSFVKNFEQKYDIKVRIPEGSIDGNMNKLLAETRREQGKIDVIALSIAQLPITMGAKSLAKVDDLPGYQDAYHQLQNVDTQGYAVAFWGNQTGFAYDPQQMGDRPLPQTMEELQRFIDANPKRFGYNDPNNGGAGEAFIQRIVTTLSGDFSSESDTVDPTVIKNWQKGWQWFASNNNNITRTASGADSLTRLNDGELMLTPAWEDHLSGLQKTGAITSRLKFYVPEFGMPGGGNIASIAANSPHPAASRVFLNWLIQADTQKALNEAFGSTPMNKQLNADVKQPDTPVQFYGKAYSMQMKKEFARQVMTR</sequence>
<dbReference type="KEGG" id="ypa:YPA_1411"/>
<dbReference type="PANTHER" id="PTHR42779">
    <property type="entry name" value="PROTEIN YNJB"/>
    <property type="match status" value="1"/>
</dbReference>
<reference evidence="2 3" key="1">
    <citation type="journal article" date="2006" name="J. Bacteriol.">
        <title>Complete genome sequence of Yersinia pestis strains Antiqua and Nepal516: evidence of gene reduction in an emerging pathogen.</title>
        <authorList>
            <person name="Chain P.S."/>
            <person name="Hu P."/>
            <person name="Malfatti S.A."/>
            <person name="Radnedge L."/>
            <person name="Larimer F."/>
            <person name="Vergez L.M."/>
            <person name="Worsham P."/>
            <person name="Chu M.C."/>
            <person name="Andersen G.L."/>
        </authorList>
    </citation>
    <scope>NUCLEOTIDE SEQUENCE [LARGE SCALE GENOMIC DNA]</scope>
    <source>
        <strain evidence="2 3">Antiqua</strain>
    </source>
</reference>
<dbReference type="AlphaFoldDB" id="A0A0E1P1E0"/>
<dbReference type="HOGENOM" id="CLU_061117_0_0_6"/>
<dbReference type="InterPro" id="IPR006059">
    <property type="entry name" value="SBP"/>
</dbReference>
<evidence type="ECO:0000313" key="2">
    <source>
        <dbReference type="EMBL" id="ABG13378.1"/>
    </source>
</evidence>
<dbReference type="Pfam" id="PF13416">
    <property type="entry name" value="SBP_bac_8"/>
    <property type="match status" value="1"/>
</dbReference>
<dbReference type="GO" id="GO:0030313">
    <property type="term" value="C:cell envelope"/>
    <property type="evidence" value="ECO:0007669"/>
    <property type="project" value="UniProtKB-ARBA"/>
</dbReference>
<dbReference type="Proteomes" id="UP000001971">
    <property type="component" value="Chromosome"/>
</dbReference>
<dbReference type="PATRIC" id="fig|360102.15.peg.4522"/>
<proteinExistence type="predicted"/>